<dbReference type="AlphaFoldDB" id="A0A2G3NQ85"/>
<protein>
    <recommendedName>
        <fullName evidence="4">DUF3278 domain-containing protein</fullName>
    </recommendedName>
</protein>
<feature type="transmembrane region" description="Helical" evidence="1">
    <location>
        <begin position="159"/>
        <end position="177"/>
    </location>
</feature>
<evidence type="ECO:0008006" key="4">
    <source>
        <dbReference type="Google" id="ProtNLM"/>
    </source>
</evidence>
<sequence>MNCFGRKRLMKNKEPLRIKIIRRFYGIAGDYDEYKEKEVNRIGNNAFMGLWWYFLVANFIACIFAFKYPVQTLWVYIGINLFVSVFVVCTYLMIASKKSKLNDVEVEKMDFQTAKKKVLRSGILAGLYFGISMYFLGALINWVSENETIVSYIHTPRNLIISIFQAIFFGGFMYAIGRFRIKKQTK</sequence>
<proteinExistence type="predicted"/>
<dbReference type="EMBL" id="PEBM01000060">
    <property type="protein sequence ID" value="PHV55711.1"/>
    <property type="molecule type" value="Genomic_DNA"/>
</dbReference>
<comment type="caution">
    <text evidence="2">The sequence shown here is derived from an EMBL/GenBank/DDBJ whole genome shotgun (WGS) entry which is preliminary data.</text>
</comment>
<accession>A0A2G3NQ85</accession>
<feature type="transmembrane region" description="Helical" evidence="1">
    <location>
        <begin position="50"/>
        <end position="68"/>
    </location>
</feature>
<dbReference type="Proteomes" id="UP000222913">
    <property type="component" value="Unassembled WGS sequence"/>
</dbReference>
<keyword evidence="1" id="KW-1133">Transmembrane helix</keyword>
<name>A0A2G3NQ85_STRMC</name>
<keyword evidence="1" id="KW-0812">Transmembrane</keyword>
<evidence type="ECO:0000256" key="1">
    <source>
        <dbReference type="SAM" id="Phobius"/>
    </source>
</evidence>
<dbReference type="InterPro" id="IPR021697">
    <property type="entry name" value="DUF3278"/>
</dbReference>
<gene>
    <name evidence="2" type="ORF">CS010_09790</name>
</gene>
<evidence type="ECO:0000313" key="3">
    <source>
        <dbReference type="Proteomes" id="UP000222913"/>
    </source>
</evidence>
<keyword evidence="1" id="KW-0472">Membrane</keyword>
<reference evidence="2 3" key="1">
    <citation type="submission" date="2017-10" db="EMBL/GenBank/DDBJ databases">
        <title>Whole-genome sequence of three Streptococcus macedonicus strains isolated from Italian cheeses of the Veneto region.</title>
        <authorList>
            <person name="Treu L."/>
            <person name="De Diego-Diaz B."/>
            <person name="Papadimitriou K."/>
            <person name="Tsakalidou E."/>
            <person name="Corich V."/>
            <person name="Giacomini A."/>
        </authorList>
    </citation>
    <scope>NUCLEOTIDE SEQUENCE [LARGE SCALE GENOMIC DNA]</scope>
    <source>
        <strain evidence="2 3">27MV</strain>
    </source>
</reference>
<evidence type="ECO:0000313" key="2">
    <source>
        <dbReference type="EMBL" id="PHV55711.1"/>
    </source>
</evidence>
<feature type="transmembrane region" description="Helical" evidence="1">
    <location>
        <begin position="74"/>
        <end position="94"/>
    </location>
</feature>
<organism evidence="2 3">
    <name type="scientific">Streptococcus macedonicus</name>
    <name type="common">Streptococcus gallolyticus macedonicus</name>
    <dbReference type="NCBI Taxonomy" id="59310"/>
    <lineage>
        <taxon>Bacteria</taxon>
        <taxon>Bacillati</taxon>
        <taxon>Bacillota</taxon>
        <taxon>Bacilli</taxon>
        <taxon>Lactobacillales</taxon>
        <taxon>Streptococcaceae</taxon>
        <taxon>Streptococcus</taxon>
    </lineage>
</organism>
<feature type="transmembrane region" description="Helical" evidence="1">
    <location>
        <begin position="118"/>
        <end position="139"/>
    </location>
</feature>
<dbReference type="Pfam" id="PF11683">
    <property type="entry name" value="DUF3278"/>
    <property type="match status" value="1"/>
</dbReference>